<protein>
    <submittedName>
        <fullName evidence="1">Uncharacterized protein</fullName>
    </submittedName>
</protein>
<dbReference type="KEGG" id="mng:MNEG_9396"/>
<keyword evidence="2" id="KW-1185">Reference proteome</keyword>
<evidence type="ECO:0000313" key="1">
    <source>
        <dbReference type="EMBL" id="KIY98568.1"/>
    </source>
</evidence>
<dbReference type="RefSeq" id="XP_013897588.1">
    <property type="nucleotide sequence ID" value="XM_014042134.1"/>
</dbReference>
<evidence type="ECO:0000313" key="2">
    <source>
        <dbReference type="Proteomes" id="UP000054498"/>
    </source>
</evidence>
<proteinExistence type="predicted"/>
<organism evidence="1 2">
    <name type="scientific">Monoraphidium neglectum</name>
    <dbReference type="NCBI Taxonomy" id="145388"/>
    <lineage>
        <taxon>Eukaryota</taxon>
        <taxon>Viridiplantae</taxon>
        <taxon>Chlorophyta</taxon>
        <taxon>core chlorophytes</taxon>
        <taxon>Chlorophyceae</taxon>
        <taxon>CS clade</taxon>
        <taxon>Sphaeropleales</taxon>
        <taxon>Selenastraceae</taxon>
        <taxon>Monoraphidium</taxon>
    </lineage>
</organism>
<dbReference type="OrthoDB" id="194358at2759"/>
<dbReference type="EMBL" id="KK102139">
    <property type="protein sequence ID" value="KIY98568.1"/>
    <property type="molecule type" value="Genomic_DNA"/>
</dbReference>
<dbReference type="AlphaFoldDB" id="A0A0D2KSR5"/>
<reference evidence="1 2" key="1">
    <citation type="journal article" date="2013" name="BMC Genomics">
        <title>Reconstruction of the lipid metabolism for the microalga Monoraphidium neglectum from its genome sequence reveals characteristics suitable for biofuel production.</title>
        <authorList>
            <person name="Bogen C."/>
            <person name="Al-Dilaimi A."/>
            <person name="Albersmeier A."/>
            <person name="Wichmann J."/>
            <person name="Grundmann M."/>
            <person name="Rupp O."/>
            <person name="Lauersen K.J."/>
            <person name="Blifernez-Klassen O."/>
            <person name="Kalinowski J."/>
            <person name="Goesmann A."/>
            <person name="Mussgnug J.H."/>
            <person name="Kruse O."/>
        </authorList>
    </citation>
    <scope>NUCLEOTIDE SEQUENCE [LARGE SCALE GENOMIC DNA]</scope>
    <source>
        <strain evidence="1 2">SAG 48.87</strain>
    </source>
</reference>
<dbReference type="GeneID" id="25742271"/>
<dbReference type="Proteomes" id="UP000054498">
    <property type="component" value="Unassembled WGS sequence"/>
</dbReference>
<accession>A0A0D2KSR5</accession>
<name>A0A0D2KSR5_9CHLO</name>
<sequence>MHSSAFAAAWKGCLPPLSHAAYIGDVPALVERLRQGDDVNEAVRLANQSGQDVTGVTPLYLVSHQGVHG</sequence>
<gene>
    <name evidence="1" type="ORF">MNEG_9396</name>
</gene>